<keyword evidence="3 6" id="KW-0479">Metal-binding</keyword>
<proteinExistence type="inferred from homology"/>
<comment type="caution">
    <text evidence="8">The sequence shown here is derived from an EMBL/GenBank/DDBJ whole genome shotgun (WGS) entry which is preliminary data.</text>
</comment>
<keyword evidence="5" id="KW-0560">Oxidoreductase</keyword>
<dbReference type="InterPro" id="IPR013149">
    <property type="entry name" value="ADH-like_C"/>
</dbReference>
<sequence>MAPNVVEMQDWPEPVAGPNDVLVEIAAVGVCGSDVHYFRHGRIGNLVCDRPIVLGHEAAGTVVATGAEVTQLKPGDRVTLEPQRPCGHCAQCWSGAYNLCPDVVFMATPPYHGAFARRVVNPADFTFAIPHSLSFEEAALIEPLAVGLWATERLAMKPGSSVLIIGAGPIGLLAGQAAAARGATRIVLSDINPARIGLVGRFPRFEAHDAAADPLYETIAEVDNVIECSGAPNAVTRALPRIRRRGGLALVGINPTGASSVDFWPAMERELSIHGVFRYAGVYPRAIELAASGLVDLQSVITNRFSLEETAAALTNASEDMSSIKSVVLP</sequence>
<feature type="domain" description="Enoyl reductase (ER)" evidence="7">
    <location>
        <begin position="1"/>
        <end position="329"/>
    </location>
</feature>
<protein>
    <submittedName>
        <fullName evidence="8">NAD(P)-dependent alcohol dehydrogenase</fullName>
    </submittedName>
</protein>
<evidence type="ECO:0000313" key="9">
    <source>
        <dbReference type="Proteomes" id="UP000996601"/>
    </source>
</evidence>
<evidence type="ECO:0000256" key="4">
    <source>
        <dbReference type="ARBA" id="ARBA00022833"/>
    </source>
</evidence>
<dbReference type="SUPFAM" id="SSF50129">
    <property type="entry name" value="GroES-like"/>
    <property type="match status" value="1"/>
</dbReference>
<dbReference type="Gene3D" id="3.40.50.720">
    <property type="entry name" value="NAD(P)-binding Rossmann-like Domain"/>
    <property type="match status" value="1"/>
</dbReference>
<comment type="cofactor">
    <cofactor evidence="1 6">
        <name>Zn(2+)</name>
        <dbReference type="ChEBI" id="CHEBI:29105"/>
    </cofactor>
</comment>
<dbReference type="Proteomes" id="UP000996601">
    <property type="component" value="Unassembled WGS sequence"/>
</dbReference>
<gene>
    <name evidence="8" type="ORF">GB927_001215</name>
</gene>
<evidence type="ECO:0000256" key="6">
    <source>
        <dbReference type="RuleBase" id="RU361277"/>
    </source>
</evidence>
<dbReference type="PANTHER" id="PTHR43161">
    <property type="entry name" value="SORBITOL DEHYDROGENASE"/>
    <property type="match status" value="1"/>
</dbReference>
<accession>A0ABT1R0D3</accession>
<dbReference type="InterPro" id="IPR013154">
    <property type="entry name" value="ADH-like_N"/>
</dbReference>
<dbReference type="InterPro" id="IPR045306">
    <property type="entry name" value="SDH-like"/>
</dbReference>
<dbReference type="Pfam" id="PF00107">
    <property type="entry name" value="ADH_zinc_N"/>
    <property type="match status" value="1"/>
</dbReference>
<evidence type="ECO:0000256" key="2">
    <source>
        <dbReference type="ARBA" id="ARBA00008072"/>
    </source>
</evidence>
<dbReference type="SUPFAM" id="SSF51735">
    <property type="entry name" value="NAD(P)-binding Rossmann-fold domains"/>
    <property type="match status" value="1"/>
</dbReference>
<evidence type="ECO:0000256" key="1">
    <source>
        <dbReference type="ARBA" id="ARBA00001947"/>
    </source>
</evidence>
<dbReference type="InterPro" id="IPR020843">
    <property type="entry name" value="ER"/>
</dbReference>
<evidence type="ECO:0000256" key="5">
    <source>
        <dbReference type="ARBA" id="ARBA00023002"/>
    </source>
</evidence>
<dbReference type="Pfam" id="PF08240">
    <property type="entry name" value="ADH_N"/>
    <property type="match status" value="1"/>
</dbReference>
<dbReference type="PANTHER" id="PTHR43161:SF9">
    <property type="entry name" value="SORBITOL DEHYDROGENASE"/>
    <property type="match status" value="1"/>
</dbReference>
<dbReference type="InterPro" id="IPR011032">
    <property type="entry name" value="GroES-like_sf"/>
</dbReference>
<dbReference type="CDD" id="cd05285">
    <property type="entry name" value="sorbitol_DH"/>
    <property type="match status" value="1"/>
</dbReference>
<comment type="similarity">
    <text evidence="2 6">Belongs to the zinc-containing alcohol dehydrogenase family.</text>
</comment>
<evidence type="ECO:0000259" key="7">
    <source>
        <dbReference type="SMART" id="SM00829"/>
    </source>
</evidence>
<dbReference type="SMART" id="SM00829">
    <property type="entry name" value="PKS_ER"/>
    <property type="match status" value="1"/>
</dbReference>
<reference evidence="8" key="1">
    <citation type="submission" date="2021-07" db="EMBL/GenBank/DDBJ databases">
        <title>Shinella sp. nov., a novel member of the genus Shinella from water.</title>
        <authorList>
            <person name="Deng Y."/>
        </authorList>
    </citation>
    <scope>NUCLEOTIDE SEQUENCE</scope>
    <source>
        <strain evidence="8">CPCC 100929</strain>
    </source>
</reference>
<dbReference type="PROSITE" id="PS00059">
    <property type="entry name" value="ADH_ZINC"/>
    <property type="match status" value="1"/>
</dbReference>
<dbReference type="EMBL" id="WHSB02000001">
    <property type="protein sequence ID" value="MCQ4628632.1"/>
    <property type="molecule type" value="Genomic_DNA"/>
</dbReference>
<dbReference type="InterPro" id="IPR036291">
    <property type="entry name" value="NAD(P)-bd_dom_sf"/>
</dbReference>
<keyword evidence="4 6" id="KW-0862">Zinc</keyword>
<evidence type="ECO:0000256" key="3">
    <source>
        <dbReference type="ARBA" id="ARBA00022723"/>
    </source>
</evidence>
<organism evidence="8 9">
    <name type="scientific">Shinella lacus</name>
    <dbReference type="NCBI Taxonomy" id="2654216"/>
    <lineage>
        <taxon>Bacteria</taxon>
        <taxon>Pseudomonadati</taxon>
        <taxon>Pseudomonadota</taxon>
        <taxon>Alphaproteobacteria</taxon>
        <taxon>Hyphomicrobiales</taxon>
        <taxon>Rhizobiaceae</taxon>
        <taxon>Shinella</taxon>
    </lineage>
</organism>
<dbReference type="RefSeq" id="WP_256114683.1">
    <property type="nucleotide sequence ID" value="NZ_WHSB02000001.1"/>
</dbReference>
<name>A0ABT1R0D3_9HYPH</name>
<evidence type="ECO:0000313" key="8">
    <source>
        <dbReference type="EMBL" id="MCQ4628632.1"/>
    </source>
</evidence>
<dbReference type="Gene3D" id="3.90.180.10">
    <property type="entry name" value="Medium-chain alcohol dehydrogenases, catalytic domain"/>
    <property type="match status" value="1"/>
</dbReference>
<keyword evidence="9" id="KW-1185">Reference proteome</keyword>
<dbReference type="InterPro" id="IPR002328">
    <property type="entry name" value="ADH_Zn_CS"/>
</dbReference>